<proteinExistence type="predicted"/>
<dbReference type="eggNOG" id="ENOG502QQGK">
    <property type="taxonomic scope" value="Eukaryota"/>
</dbReference>
<dbReference type="EnsemblProtists" id="Phyra73847">
    <property type="protein sequence ID" value="Phyra73847"/>
    <property type="gene ID" value="Phyra73847"/>
</dbReference>
<organism evidence="1 2">
    <name type="scientific">Phytophthora ramorum</name>
    <name type="common">Sudden oak death agent</name>
    <dbReference type="NCBI Taxonomy" id="164328"/>
    <lineage>
        <taxon>Eukaryota</taxon>
        <taxon>Sar</taxon>
        <taxon>Stramenopiles</taxon>
        <taxon>Oomycota</taxon>
        <taxon>Peronosporomycetes</taxon>
        <taxon>Peronosporales</taxon>
        <taxon>Peronosporaceae</taxon>
        <taxon>Phytophthora</taxon>
    </lineage>
</organism>
<dbReference type="VEuPathDB" id="FungiDB:KRP22_11955"/>
<accession>H3GE07</accession>
<name>H3GE07_PHYRM</name>
<dbReference type="HOGENOM" id="CLU_916654_0_0_1"/>
<reference evidence="1" key="2">
    <citation type="submission" date="2015-06" db="UniProtKB">
        <authorList>
            <consortium name="EnsemblProtists"/>
        </authorList>
    </citation>
    <scope>IDENTIFICATION</scope>
    <source>
        <strain evidence="1">Pr102</strain>
    </source>
</reference>
<dbReference type="AlphaFoldDB" id="H3GE07"/>
<dbReference type="EMBL" id="DS566002">
    <property type="status" value="NOT_ANNOTATED_CDS"/>
    <property type="molecule type" value="Genomic_DNA"/>
</dbReference>
<evidence type="ECO:0000313" key="1">
    <source>
        <dbReference type="EnsemblProtists" id="Phyra73847"/>
    </source>
</evidence>
<dbReference type="VEuPathDB" id="FungiDB:KRP23_6853"/>
<sequence>MLAHPSVSVGQRESMVSAMTVGGIKRRLGSGRYPDTGCLLALGVLPVVKQSPTRPRNMMTVLPVADATAPSKKRRRSIEPVDSSKILAMPLSMSPRAMAAIPTQAAKHGSEELLRRSLMGLSLQLKLKMILVEAWASDMNSVVMERNLFAIAKELAILKEMGVYEQHTCVRFLELARNRMAQLLEQTERGETLHMEAEQMWTMALIQAQETVSSPPASPSAVSEFPLLSGFEASSRDISVLWRAMSIARDRGAQLWHENKPEQALPFLLAADSYMKRFTLKYQRLKVDHAMVHTLQKPSVQSKPKRTPTRVSFAEQPQVMGIADAEVDRTPICPTKPSKLESLLLRTSREFPTPPF</sequence>
<keyword evidence="2" id="KW-1185">Reference proteome</keyword>
<evidence type="ECO:0000313" key="2">
    <source>
        <dbReference type="Proteomes" id="UP000005238"/>
    </source>
</evidence>
<reference evidence="2" key="1">
    <citation type="journal article" date="2006" name="Science">
        <title>Phytophthora genome sequences uncover evolutionary origins and mechanisms of pathogenesis.</title>
        <authorList>
            <person name="Tyler B.M."/>
            <person name="Tripathy S."/>
            <person name="Zhang X."/>
            <person name="Dehal P."/>
            <person name="Jiang R.H."/>
            <person name="Aerts A."/>
            <person name="Arredondo F.D."/>
            <person name="Baxter L."/>
            <person name="Bensasson D."/>
            <person name="Beynon J.L."/>
            <person name="Chapman J."/>
            <person name="Damasceno C.M."/>
            <person name="Dorrance A.E."/>
            <person name="Dou D."/>
            <person name="Dickerman A.W."/>
            <person name="Dubchak I.L."/>
            <person name="Garbelotto M."/>
            <person name="Gijzen M."/>
            <person name="Gordon S.G."/>
            <person name="Govers F."/>
            <person name="Grunwald N.J."/>
            <person name="Huang W."/>
            <person name="Ivors K.L."/>
            <person name="Jones R.W."/>
            <person name="Kamoun S."/>
            <person name="Krampis K."/>
            <person name="Lamour K.H."/>
            <person name="Lee M.K."/>
            <person name="McDonald W.H."/>
            <person name="Medina M."/>
            <person name="Meijer H.J."/>
            <person name="Nordberg E.K."/>
            <person name="Maclean D.J."/>
            <person name="Ospina-Giraldo M.D."/>
            <person name="Morris P.F."/>
            <person name="Phuntumart V."/>
            <person name="Putnam N.H."/>
            <person name="Rash S."/>
            <person name="Rose J.K."/>
            <person name="Sakihama Y."/>
            <person name="Salamov A.A."/>
            <person name="Savidor A."/>
            <person name="Scheuring C.F."/>
            <person name="Smith B.M."/>
            <person name="Sobral B.W."/>
            <person name="Terry A."/>
            <person name="Torto-Alalibo T.A."/>
            <person name="Win J."/>
            <person name="Xu Z."/>
            <person name="Zhang H."/>
            <person name="Grigoriev I.V."/>
            <person name="Rokhsar D.S."/>
            <person name="Boore J.L."/>
        </authorList>
    </citation>
    <scope>NUCLEOTIDE SEQUENCE [LARGE SCALE GENOMIC DNA]</scope>
    <source>
        <strain evidence="2">Pr102</strain>
    </source>
</reference>
<dbReference type="InParanoid" id="H3GE07"/>
<protein>
    <submittedName>
        <fullName evidence="1">Uncharacterized protein</fullName>
    </submittedName>
</protein>
<dbReference type="Proteomes" id="UP000005238">
    <property type="component" value="Unassembled WGS sequence"/>
</dbReference>
<dbReference type="OMA" id="WHEMLRV"/>